<dbReference type="Proteomes" id="UP000245771">
    <property type="component" value="Unassembled WGS sequence"/>
</dbReference>
<name>A0A316V614_9BASI</name>
<evidence type="ECO:0000313" key="2">
    <source>
        <dbReference type="EMBL" id="PWN32684.1"/>
    </source>
</evidence>
<proteinExistence type="predicted"/>
<evidence type="ECO:0000256" key="1">
    <source>
        <dbReference type="SAM" id="Phobius"/>
    </source>
</evidence>
<protein>
    <recommendedName>
        <fullName evidence="4">G protein-coupled receptor</fullName>
    </recommendedName>
</protein>
<feature type="transmembrane region" description="Helical" evidence="1">
    <location>
        <begin position="244"/>
        <end position="271"/>
    </location>
</feature>
<keyword evidence="1" id="KW-0812">Transmembrane</keyword>
<organism evidence="2 3">
    <name type="scientific">Meira miltonrushii</name>
    <dbReference type="NCBI Taxonomy" id="1280837"/>
    <lineage>
        <taxon>Eukaryota</taxon>
        <taxon>Fungi</taxon>
        <taxon>Dikarya</taxon>
        <taxon>Basidiomycota</taxon>
        <taxon>Ustilaginomycotina</taxon>
        <taxon>Exobasidiomycetes</taxon>
        <taxon>Exobasidiales</taxon>
        <taxon>Brachybasidiaceae</taxon>
        <taxon>Meira</taxon>
    </lineage>
</organism>
<evidence type="ECO:0008006" key="4">
    <source>
        <dbReference type="Google" id="ProtNLM"/>
    </source>
</evidence>
<dbReference type="RefSeq" id="XP_025352986.1">
    <property type="nucleotide sequence ID" value="XM_025501090.1"/>
</dbReference>
<keyword evidence="1" id="KW-0472">Membrane</keyword>
<feature type="transmembrane region" description="Helical" evidence="1">
    <location>
        <begin position="149"/>
        <end position="173"/>
    </location>
</feature>
<dbReference type="OrthoDB" id="2548432at2759"/>
<sequence length="308" mass="34985">MGGTYWNEEFSTFEYDEKASEMAYFNVFRLVLCSTWLGAMTVVAIAYYYLSKEDRRATKLFRLQGTCLVLTVLYNASETGCVLYRLDSLTYLASQNMNYRGYCAWRSVGIFAEHAIPILSDSALLFRISSFYPSPIVSGKARLLILSPFWFLLGSRTILTFLLTAIILVQWLSGLQPYAYDAMLLWDPPVWSYDGYSATTVLEFSLGSIYCIAASSLLLFKAYQLAKSRISFNNKAGVKAKMRFFAEALLMCCVPPIFLNVAAPIQLLAFYNYAYYRETAFWQLLGQTFEPIGAKVKYLVSQTSKKVL</sequence>
<gene>
    <name evidence="2" type="ORF">FA14DRAFT_181365</name>
</gene>
<keyword evidence="1" id="KW-1133">Transmembrane helix</keyword>
<accession>A0A316V614</accession>
<reference evidence="2 3" key="1">
    <citation type="journal article" date="2018" name="Mol. Biol. Evol.">
        <title>Broad Genomic Sampling Reveals a Smut Pathogenic Ancestry of the Fungal Clade Ustilaginomycotina.</title>
        <authorList>
            <person name="Kijpornyongpan T."/>
            <person name="Mondo S.J."/>
            <person name="Barry K."/>
            <person name="Sandor L."/>
            <person name="Lee J."/>
            <person name="Lipzen A."/>
            <person name="Pangilinan J."/>
            <person name="LaButti K."/>
            <person name="Hainaut M."/>
            <person name="Henrissat B."/>
            <person name="Grigoriev I.V."/>
            <person name="Spatafora J.W."/>
            <person name="Aime M.C."/>
        </authorList>
    </citation>
    <scope>NUCLEOTIDE SEQUENCE [LARGE SCALE GENOMIC DNA]</scope>
    <source>
        <strain evidence="2 3">MCA 3882</strain>
    </source>
</reference>
<dbReference type="AlphaFoldDB" id="A0A316V614"/>
<evidence type="ECO:0000313" key="3">
    <source>
        <dbReference type="Proteomes" id="UP000245771"/>
    </source>
</evidence>
<feature type="transmembrane region" description="Helical" evidence="1">
    <location>
        <begin position="27"/>
        <end position="50"/>
    </location>
</feature>
<feature type="transmembrane region" description="Helical" evidence="1">
    <location>
        <begin position="204"/>
        <end position="223"/>
    </location>
</feature>
<dbReference type="EMBL" id="KZ819605">
    <property type="protein sequence ID" value="PWN32684.1"/>
    <property type="molecule type" value="Genomic_DNA"/>
</dbReference>
<dbReference type="InParanoid" id="A0A316V614"/>
<keyword evidence="3" id="KW-1185">Reference proteome</keyword>
<dbReference type="GeneID" id="37022871"/>